<dbReference type="PROSITE" id="PS51233">
    <property type="entry name" value="VWFD"/>
    <property type="match status" value="1"/>
</dbReference>
<dbReference type="InterPro" id="IPR050780">
    <property type="entry name" value="Mucin_vWF_Thrombospondin_sf"/>
</dbReference>
<evidence type="ECO:0000256" key="2">
    <source>
        <dbReference type="ARBA" id="ARBA00022525"/>
    </source>
</evidence>
<dbReference type="GO" id="GO:0007596">
    <property type="term" value="P:blood coagulation"/>
    <property type="evidence" value="ECO:0007669"/>
    <property type="project" value="TreeGrafter"/>
</dbReference>
<keyword evidence="4" id="KW-0325">Glycoprotein</keyword>
<organism evidence="6 7">
    <name type="scientific">Grallaria varia</name>
    <name type="common">variegated antpitta</name>
    <dbReference type="NCBI Taxonomy" id="117165"/>
    <lineage>
        <taxon>Eukaryota</taxon>
        <taxon>Metazoa</taxon>
        <taxon>Chordata</taxon>
        <taxon>Craniata</taxon>
        <taxon>Vertebrata</taxon>
        <taxon>Euteleostomi</taxon>
        <taxon>Archelosauria</taxon>
        <taxon>Archosauria</taxon>
        <taxon>Dinosauria</taxon>
        <taxon>Saurischia</taxon>
        <taxon>Theropoda</taxon>
        <taxon>Coelurosauria</taxon>
        <taxon>Aves</taxon>
        <taxon>Neognathae</taxon>
        <taxon>Neoaves</taxon>
        <taxon>Telluraves</taxon>
        <taxon>Australaves</taxon>
        <taxon>Passeriformes</taxon>
        <taxon>Formicariidae</taxon>
        <taxon>Grallaria</taxon>
    </lineage>
</organism>
<dbReference type="Pfam" id="PF00094">
    <property type="entry name" value="VWD"/>
    <property type="match status" value="1"/>
</dbReference>
<evidence type="ECO:0000256" key="3">
    <source>
        <dbReference type="ARBA" id="ARBA00023157"/>
    </source>
</evidence>
<dbReference type="PANTHER" id="PTHR11339">
    <property type="entry name" value="EXTRACELLULAR MATRIX GLYCOPROTEIN RELATED"/>
    <property type="match status" value="1"/>
</dbReference>
<keyword evidence="3" id="KW-1015">Disulfide bond</keyword>
<evidence type="ECO:0000313" key="7">
    <source>
        <dbReference type="Proteomes" id="UP000591535"/>
    </source>
</evidence>
<reference evidence="6 7" key="1">
    <citation type="submission" date="2019-09" db="EMBL/GenBank/DDBJ databases">
        <title>Bird 10,000 Genomes (B10K) Project - Family phase.</title>
        <authorList>
            <person name="Zhang G."/>
        </authorList>
    </citation>
    <scope>NUCLEOTIDE SEQUENCE [LARGE SCALE GENOMIC DNA]</scope>
    <source>
        <strain evidence="6">B10K-DU-001-02</strain>
        <tissue evidence="6">Muscle</tissue>
    </source>
</reference>
<proteinExistence type="predicted"/>
<sequence length="72" mass="7932">GLCGNYNGNQGDDFLTPSGMVEPFLEDFGNSWKLNADCRDLLKQDSDPCNLNPRLAKYAEDSCSILLSPAFE</sequence>
<keyword evidence="7" id="KW-1185">Reference proteome</keyword>
<accession>A0A7K8ZSL0</accession>
<dbReference type="InterPro" id="IPR001846">
    <property type="entry name" value="VWF_type-D"/>
</dbReference>
<dbReference type="GO" id="GO:0031012">
    <property type="term" value="C:extracellular matrix"/>
    <property type="evidence" value="ECO:0007669"/>
    <property type="project" value="TreeGrafter"/>
</dbReference>
<dbReference type="EMBL" id="VWZG01005812">
    <property type="protein sequence ID" value="NXG18814.1"/>
    <property type="molecule type" value="Genomic_DNA"/>
</dbReference>
<gene>
    <name evidence="6" type="primary">Vwf_1</name>
    <name evidence="6" type="ORF">GRAVAR_R10951</name>
</gene>
<evidence type="ECO:0000259" key="5">
    <source>
        <dbReference type="PROSITE" id="PS51233"/>
    </source>
</evidence>
<comment type="subcellular location">
    <subcellularLocation>
        <location evidence="1">Secreted</location>
        <location evidence="1">Extracellular space</location>
    </subcellularLocation>
</comment>
<dbReference type="PANTHER" id="PTHR11339:SF361">
    <property type="entry name" value="VON WILLEBRAND FACTOR"/>
    <property type="match status" value="1"/>
</dbReference>
<dbReference type="GO" id="GO:0031589">
    <property type="term" value="P:cell-substrate adhesion"/>
    <property type="evidence" value="ECO:0007669"/>
    <property type="project" value="TreeGrafter"/>
</dbReference>
<protein>
    <submittedName>
        <fullName evidence="6">VWF factor</fullName>
    </submittedName>
</protein>
<dbReference type="AlphaFoldDB" id="A0A7K8ZSL0"/>
<feature type="non-terminal residue" evidence="6">
    <location>
        <position position="1"/>
    </location>
</feature>
<comment type="caution">
    <text evidence="6">The sequence shown here is derived from an EMBL/GenBank/DDBJ whole genome shotgun (WGS) entry which is preliminary data.</text>
</comment>
<name>A0A7K8ZSL0_9PASS</name>
<feature type="non-terminal residue" evidence="6">
    <location>
        <position position="72"/>
    </location>
</feature>
<evidence type="ECO:0000256" key="1">
    <source>
        <dbReference type="ARBA" id="ARBA00004239"/>
    </source>
</evidence>
<evidence type="ECO:0000256" key="4">
    <source>
        <dbReference type="ARBA" id="ARBA00023180"/>
    </source>
</evidence>
<dbReference type="Proteomes" id="UP000591535">
    <property type="component" value="Unassembled WGS sequence"/>
</dbReference>
<feature type="domain" description="VWFD" evidence="5">
    <location>
        <begin position="1"/>
        <end position="39"/>
    </location>
</feature>
<dbReference type="GO" id="GO:0005615">
    <property type="term" value="C:extracellular space"/>
    <property type="evidence" value="ECO:0007669"/>
    <property type="project" value="TreeGrafter"/>
</dbReference>
<keyword evidence="2" id="KW-0964">Secreted</keyword>
<evidence type="ECO:0000313" key="6">
    <source>
        <dbReference type="EMBL" id="NXG18814.1"/>
    </source>
</evidence>